<feature type="transmembrane region" description="Helical" evidence="8">
    <location>
        <begin position="12"/>
        <end position="34"/>
    </location>
</feature>
<reference evidence="10 11" key="1">
    <citation type="submission" date="2019-03" db="EMBL/GenBank/DDBJ databases">
        <title>Draft genome sequences of novel Actinobacteria.</title>
        <authorList>
            <person name="Sahin N."/>
            <person name="Ay H."/>
            <person name="Saygin H."/>
        </authorList>
    </citation>
    <scope>NUCLEOTIDE SEQUENCE [LARGE SCALE GENOMIC DNA]</scope>
    <source>
        <strain evidence="10 11">H3C3</strain>
    </source>
</reference>
<sequence length="580" mass="59998">MLAAAGRWLPRLVVDASAVLAVGAVIGLATVTLLRSPHRAQVTWLGGWGPSSGVGIPLAADPLAAALALTTAVLTLAALVFSWRFFTEVQAIFHTLMLLFLAAMCAFVYTGDLFDAFVFFELMSVVAFALTGYRSEEPSTVHGALNFGIIASLGAYLTLAGIGLVYARTGELGLAAIGRHLAGTGRGDALVTAAFVLICTGYLVKAAAVPFHFWLADAHAVAPTPVCVLFSGVMVELGVYGVARTYWTIFDGLVPTGAIAVLGAAAALLGAVMCVLQRHIKRLLAYSTISHVGLLLVGVAVKTPDALAGSAYYLAGHAGVKGALFLGAGALLNRHETVDEHDLRGRGRGMPVTSAIFLLGAAGLAGLPPSGLWAGHSVTEHAAEQLGWWWFTPVAIVSSALTAGAVLRVWLRVFRGAPDDDPAKGPDEGHEGPETRTILRTLPWTMVTPGAVLMAGALLIGLLPGGPVATAAAMFADREGYAGLVLDGRVPHPHATPADPWTIPGLAGSALSLVLAVLIAVHALRRSAAGPPRFALLHPLRTATDAAARRLHALHSGHIGDYAAWLTAGVAVLALLTSSL</sequence>
<dbReference type="Proteomes" id="UP000294513">
    <property type="component" value="Unassembled WGS sequence"/>
</dbReference>
<evidence type="ECO:0000256" key="3">
    <source>
        <dbReference type="ARBA" id="ARBA00022475"/>
    </source>
</evidence>
<evidence type="ECO:0000256" key="1">
    <source>
        <dbReference type="ARBA" id="ARBA00004651"/>
    </source>
</evidence>
<dbReference type="AlphaFoldDB" id="A0A4V2YZE8"/>
<feature type="transmembrane region" description="Helical" evidence="8">
    <location>
        <begin position="313"/>
        <end position="332"/>
    </location>
</feature>
<dbReference type="InterPro" id="IPR050586">
    <property type="entry name" value="CPA3_Na-H_Antiporter_D"/>
</dbReference>
<comment type="subcellular location">
    <subcellularLocation>
        <location evidence="1">Cell membrane</location>
        <topology evidence="1">Multi-pass membrane protein</topology>
    </subcellularLocation>
    <subcellularLocation>
        <location evidence="7">Membrane</location>
        <topology evidence="7">Multi-pass membrane protein</topology>
    </subcellularLocation>
</comment>
<evidence type="ECO:0000256" key="7">
    <source>
        <dbReference type="RuleBase" id="RU000320"/>
    </source>
</evidence>
<feature type="transmembrane region" description="Helical" evidence="8">
    <location>
        <begin position="283"/>
        <end position="301"/>
    </location>
</feature>
<feature type="transmembrane region" description="Helical" evidence="8">
    <location>
        <begin position="145"/>
        <end position="169"/>
    </location>
</feature>
<feature type="transmembrane region" description="Helical" evidence="8">
    <location>
        <begin position="253"/>
        <end position="276"/>
    </location>
</feature>
<dbReference type="OrthoDB" id="9768329at2"/>
<feature type="transmembrane region" description="Helical" evidence="8">
    <location>
        <begin position="54"/>
        <end position="79"/>
    </location>
</feature>
<name>A0A4V2YZE8_9ACTN</name>
<dbReference type="PANTHER" id="PTHR42703">
    <property type="entry name" value="NADH DEHYDROGENASE"/>
    <property type="match status" value="1"/>
</dbReference>
<feature type="transmembrane region" description="Helical" evidence="8">
    <location>
        <begin position="450"/>
        <end position="476"/>
    </location>
</feature>
<dbReference type="Pfam" id="PF00361">
    <property type="entry name" value="Proton_antipo_M"/>
    <property type="match status" value="1"/>
</dbReference>
<evidence type="ECO:0000313" key="11">
    <source>
        <dbReference type="Proteomes" id="UP000294513"/>
    </source>
</evidence>
<organism evidence="10 11">
    <name type="scientific">Actinomadura rubrisoli</name>
    <dbReference type="NCBI Taxonomy" id="2530368"/>
    <lineage>
        <taxon>Bacteria</taxon>
        <taxon>Bacillati</taxon>
        <taxon>Actinomycetota</taxon>
        <taxon>Actinomycetes</taxon>
        <taxon>Streptosporangiales</taxon>
        <taxon>Thermomonosporaceae</taxon>
        <taxon>Actinomadura</taxon>
    </lineage>
</organism>
<keyword evidence="5 8" id="KW-1133">Transmembrane helix</keyword>
<keyword evidence="6 8" id="KW-0472">Membrane</keyword>
<keyword evidence="11" id="KW-1185">Reference proteome</keyword>
<proteinExistence type="inferred from homology"/>
<evidence type="ECO:0000259" key="9">
    <source>
        <dbReference type="Pfam" id="PF00361"/>
    </source>
</evidence>
<evidence type="ECO:0000313" key="10">
    <source>
        <dbReference type="EMBL" id="TDD96737.1"/>
    </source>
</evidence>
<feature type="transmembrane region" description="Helical" evidence="8">
    <location>
        <begin position="189"/>
        <end position="214"/>
    </location>
</feature>
<feature type="transmembrane region" description="Helical" evidence="8">
    <location>
        <begin position="116"/>
        <end position="133"/>
    </location>
</feature>
<dbReference type="GO" id="GO:0005886">
    <property type="term" value="C:plasma membrane"/>
    <property type="evidence" value="ECO:0007669"/>
    <property type="project" value="UniProtKB-SubCell"/>
</dbReference>
<accession>A0A4V2YZE8</accession>
<comment type="caution">
    <text evidence="10">The sequence shown here is derived from an EMBL/GenBank/DDBJ whole genome shotgun (WGS) entry which is preliminary data.</text>
</comment>
<feature type="transmembrane region" description="Helical" evidence="8">
    <location>
        <begin position="387"/>
        <end position="411"/>
    </location>
</feature>
<feature type="transmembrane region" description="Helical" evidence="8">
    <location>
        <begin position="226"/>
        <end position="247"/>
    </location>
</feature>
<gene>
    <name evidence="10" type="ORF">E1298_02630</name>
</gene>
<evidence type="ECO:0000256" key="5">
    <source>
        <dbReference type="ARBA" id="ARBA00022989"/>
    </source>
</evidence>
<dbReference type="EMBL" id="SMKU01000005">
    <property type="protein sequence ID" value="TDD96737.1"/>
    <property type="molecule type" value="Genomic_DNA"/>
</dbReference>
<dbReference type="PANTHER" id="PTHR42703:SF1">
    <property type="entry name" value="NA(+)_H(+) ANTIPORTER SUBUNIT D1"/>
    <property type="match status" value="1"/>
</dbReference>
<evidence type="ECO:0000256" key="6">
    <source>
        <dbReference type="ARBA" id="ARBA00023136"/>
    </source>
</evidence>
<protein>
    <submittedName>
        <fullName evidence="10">NADH-quinone oxidoreductase subunit D</fullName>
    </submittedName>
</protein>
<dbReference type="PRINTS" id="PR01434">
    <property type="entry name" value="NADHDHGNASE5"/>
</dbReference>
<keyword evidence="4 7" id="KW-0812">Transmembrane</keyword>
<feature type="transmembrane region" description="Helical" evidence="8">
    <location>
        <begin position="501"/>
        <end position="524"/>
    </location>
</feature>
<feature type="transmembrane region" description="Helical" evidence="8">
    <location>
        <begin position="91"/>
        <end position="110"/>
    </location>
</feature>
<comment type="similarity">
    <text evidence="2">Belongs to the CPA3 antiporters (TC 2.A.63) subunit D family.</text>
</comment>
<evidence type="ECO:0000256" key="2">
    <source>
        <dbReference type="ARBA" id="ARBA00005346"/>
    </source>
</evidence>
<dbReference type="InterPro" id="IPR001750">
    <property type="entry name" value="ND/Mrp_TM"/>
</dbReference>
<evidence type="ECO:0000256" key="4">
    <source>
        <dbReference type="ARBA" id="ARBA00022692"/>
    </source>
</evidence>
<evidence type="ECO:0000256" key="8">
    <source>
        <dbReference type="SAM" id="Phobius"/>
    </source>
</evidence>
<feature type="transmembrane region" description="Helical" evidence="8">
    <location>
        <begin position="352"/>
        <end position="375"/>
    </location>
</feature>
<feature type="domain" description="NADH:quinone oxidoreductase/Mrp antiporter transmembrane" evidence="9">
    <location>
        <begin position="111"/>
        <end position="402"/>
    </location>
</feature>
<keyword evidence="3" id="KW-1003">Cell membrane</keyword>